<organism evidence="1 2">
    <name type="scientific">Mucilaginibacter defluvii</name>
    <dbReference type="NCBI Taxonomy" id="1196019"/>
    <lineage>
        <taxon>Bacteria</taxon>
        <taxon>Pseudomonadati</taxon>
        <taxon>Bacteroidota</taxon>
        <taxon>Sphingobacteriia</taxon>
        <taxon>Sphingobacteriales</taxon>
        <taxon>Sphingobacteriaceae</taxon>
        <taxon>Mucilaginibacter</taxon>
    </lineage>
</organism>
<gene>
    <name evidence="1" type="ORF">GCM10023313_01380</name>
</gene>
<comment type="caution">
    <text evidence="1">The sequence shown here is derived from an EMBL/GenBank/DDBJ whole genome shotgun (WGS) entry which is preliminary data.</text>
</comment>
<dbReference type="EMBL" id="BAABJI010000001">
    <property type="protein sequence ID" value="GAA4902659.1"/>
    <property type="molecule type" value="Genomic_DNA"/>
</dbReference>
<sequence length="59" mass="7206">MIDETWFYPIKWKLPCLYFDEWKDETDNLFHEFSGVLFTHEAPTENADIFEFINRVKTS</sequence>
<reference evidence="2" key="1">
    <citation type="journal article" date="2019" name="Int. J. Syst. Evol. Microbiol.">
        <title>The Global Catalogue of Microorganisms (GCM) 10K type strain sequencing project: providing services to taxonomists for standard genome sequencing and annotation.</title>
        <authorList>
            <consortium name="The Broad Institute Genomics Platform"/>
            <consortium name="The Broad Institute Genome Sequencing Center for Infectious Disease"/>
            <person name="Wu L."/>
            <person name="Ma J."/>
        </authorList>
    </citation>
    <scope>NUCLEOTIDE SEQUENCE [LARGE SCALE GENOMIC DNA]</scope>
    <source>
        <strain evidence="2">JCM 18283</strain>
    </source>
</reference>
<evidence type="ECO:0000313" key="1">
    <source>
        <dbReference type="EMBL" id="GAA4902659.1"/>
    </source>
</evidence>
<proteinExistence type="predicted"/>
<keyword evidence="2" id="KW-1185">Reference proteome</keyword>
<accession>A0ABP9FHV6</accession>
<dbReference type="Proteomes" id="UP001501436">
    <property type="component" value="Unassembled WGS sequence"/>
</dbReference>
<name>A0ABP9FHV6_9SPHI</name>
<evidence type="ECO:0000313" key="2">
    <source>
        <dbReference type="Proteomes" id="UP001501436"/>
    </source>
</evidence>
<protein>
    <submittedName>
        <fullName evidence="1">Uncharacterized protein</fullName>
    </submittedName>
</protein>